<evidence type="ECO:0000313" key="2">
    <source>
        <dbReference type="Proteomes" id="UP000075243"/>
    </source>
</evidence>
<name>A0A151SP23_CAJCA</name>
<dbReference type="AlphaFoldDB" id="A0A151SP23"/>
<dbReference type="Proteomes" id="UP000075243">
    <property type="component" value="Chromosome 11"/>
</dbReference>
<reference evidence="1 2" key="1">
    <citation type="journal article" date="2012" name="Nat. Biotechnol.">
        <title>Draft genome sequence of pigeonpea (Cajanus cajan), an orphan legume crop of resource-poor farmers.</title>
        <authorList>
            <person name="Varshney R.K."/>
            <person name="Chen W."/>
            <person name="Li Y."/>
            <person name="Bharti A.K."/>
            <person name="Saxena R.K."/>
            <person name="Schlueter J.A."/>
            <person name="Donoghue M.T."/>
            <person name="Azam S."/>
            <person name="Fan G."/>
            <person name="Whaley A.M."/>
            <person name="Farmer A.D."/>
            <person name="Sheridan J."/>
            <person name="Iwata A."/>
            <person name="Tuteja R."/>
            <person name="Penmetsa R.V."/>
            <person name="Wu W."/>
            <person name="Upadhyaya H.D."/>
            <person name="Yang S.P."/>
            <person name="Shah T."/>
            <person name="Saxena K.B."/>
            <person name="Michael T."/>
            <person name="McCombie W.R."/>
            <person name="Yang B."/>
            <person name="Zhang G."/>
            <person name="Yang H."/>
            <person name="Wang J."/>
            <person name="Spillane C."/>
            <person name="Cook D.R."/>
            <person name="May G.D."/>
            <person name="Xu X."/>
            <person name="Jackson S.A."/>
        </authorList>
    </citation>
    <scope>NUCLEOTIDE SEQUENCE [LARGE SCALE GENOMIC DNA]</scope>
    <source>
        <strain evidence="2">cv. Asha</strain>
    </source>
</reference>
<sequence>VERVQDRLAGWKSKLLNRASCITLAKSMLTAISNYAMQNCWVLEGICDHIDNTINRLIWSKPMLIGSVEKL</sequence>
<dbReference type="Gramene" id="C.cajan_02766.t">
    <property type="protein sequence ID" value="C.cajan_02766.t.cds1"/>
    <property type="gene ID" value="C.cajan_02766"/>
</dbReference>
<protein>
    <submittedName>
        <fullName evidence="1">Uncharacterized protein</fullName>
    </submittedName>
</protein>
<feature type="non-terminal residue" evidence="1">
    <location>
        <position position="1"/>
    </location>
</feature>
<organism evidence="1 2">
    <name type="scientific">Cajanus cajan</name>
    <name type="common">Pigeon pea</name>
    <name type="synonym">Cajanus indicus</name>
    <dbReference type="NCBI Taxonomy" id="3821"/>
    <lineage>
        <taxon>Eukaryota</taxon>
        <taxon>Viridiplantae</taxon>
        <taxon>Streptophyta</taxon>
        <taxon>Embryophyta</taxon>
        <taxon>Tracheophyta</taxon>
        <taxon>Spermatophyta</taxon>
        <taxon>Magnoliopsida</taxon>
        <taxon>eudicotyledons</taxon>
        <taxon>Gunneridae</taxon>
        <taxon>Pentapetalae</taxon>
        <taxon>rosids</taxon>
        <taxon>fabids</taxon>
        <taxon>Fabales</taxon>
        <taxon>Fabaceae</taxon>
        <taxon>Papilionoideae</taxon>
        <taxon>50 kb inversion clade</taxon>
        <taxon>NPAAA clade</taxon>
        <taxon>indigoferoid/millettioid clade</taxon>
        <taxon>Phaseoleae</taxon>
        <taxon>Cajanus</taxon>
    </lineage>
</organism>
<keyword evidence="2" id="KW-1185">Reference proteome</keyword>
<dbReference type="EMBL" id="CM003613">
    <property type="protein sequence ID" value="KYP56590.1"/>
    <property type="molecule type" value="Genomic_DNA"/>
</dbReference>
<gene>
    <name evidence="1" type="ORF">KK1_002833</name>
</gene>
<proteinExistence type="predicted"/>
<accession>A0A151SP23</accession>
<evidence type="ECO:0000313" key="1">
    <source>
        <dbReference type="EMBL" id="KYP56590.1"/>
    </source>
</evidence>